<gene>
    <name evidence="1" type="ORF">PXEA_LOCUS6265</name>
</gene>
<evidence type="ECO:0000313" key="1">
    <source>
        <dbReference type="EMBL" id="VEL12825.1"/>
    </source>
</evidence>
<evidence type="ECO:0000313" key="2">
    <source>
        <dbReference type="Proteomes" id="UP000784294"/>
    </source>
</evidence>
<dbReference type="AlphaFoldDB" id="A0A448WIV8"/>
<sequence>MLGFIGDAQLLQCGLTGRHLRASVNLCFDIISGSLASRLIEKPKLEPCSVVKGVAGPPPPESMRPGKEIVERRLEAGWPIVTACAHNDSTRRTIIGQCEPANTKLGDTDVVRSAWRLA</sequence>
<dbReference type="EMBL" id="CAAALY010015964">
    <property type="protein sequence ID" value="VEL12825.1"/>
    <property type="molecule type" value="Genomic_DNA"/>
</dbReference>
<keyword evidence="2" id="KW-1185">Reference proteome</keyword>
<dbReference type="Proteomes" id="UP000784294">
    <property type="component" value="Unassembled WGS sequence"/>
</dbReference>
<proteinExistence type="predicted"/>
<name>A0A448WIV8_9PLAT</name>
<protein>
    <submittedName>
        <fullName evidence="1">Uncharacterized protein</fullName>
    </submittedName>
</protein>
<reference evidence="1" key="1">
    <citation type="submission" date="2018-11" db="EMBL/GenBank/DDBJ databases">
        <authorList>
            <consortium name="Pathogen Informatics"/>
        </authorList>
    </citation>
    <scope>NUCLEOTIDE SEQUENCE</scope>
</reference>
<organism evidence="1 2">
    <name type="scientific">Protopolystoma xenopodis</name>
    <dbReference type="NCBI Taxonomy" id="117903"/>
    <lineage>
        <taxon>Eukaryota</taxon>
        <taxon>Metazoa</taxon>
        <taxon>Spiralia</taxon>
        <taxon>Lophotrochozoa</taxon>
        <taxon>Platyhelminthes</taxon>
        <taxon>Monogenea</taxon>
        <taxon>Polyopisthocotylea</taxon>
        <taxon>Polystomatidea</taxon>
        <taxon>Polystomatidae</taxon>
        <taxon>Protopolystoma</taxon>
    </lineage>
</organism>
<accession>A0A448WIV8</accession>
<comment type="caution">
    <text evidence="1">The sequence shown here is derived from an EMBL/GenBank/DDBJ whole genome shotgun (WGS) entry which is preliminary data.</text>
</comment>